<reference evidence="5" key="1">
    <citation type="journal article" date="2019" name="Int. J. Syst. Evol. Microbiol.">
        <title>The Global Catalogue of Microorganisms (GCM) 10K type strain sequencing project: providing services to taxonomists for standard genome sequencing and annotation.</title>
        <authorList>
            <consortium name="The Broad Institute Genomics Platform"/>
            <consortium name="The Broad Institute Genome Sequencing Center for Infectious Disease"/>
            <person name="Wu L."/>
            <person name="Ma J."/>
        </authorList>
    </citation>
    <scope>NUCLEOTIDE SEQUENCE [LARGE SCALE GENOMIC DNA]</scope>
    <source>
        <strain evidence="5">ICMP 19515</strain>
    </source>
</reference>
<gene>
    <name evidence="4" type="ORF">ACFOJ9_04190</name>
</gene>
<keyword evidence="2" id="KW-0450">Lipoyl</keyword>
<dbReference type="InterPro" id="IPR036625">
    <property type="entry name" value="E3-bd_dom_sf"/>
</dbReference>
<dbReference type="PROSITE" id="PS00189">
    <property type="entry name" value="LIPOYL"/>
    <property type="match status" value="1"/>
</dbReference>
<evidence type="ECO:0000313" key="5">
    <source>
        <dbReference type="Proteomes" id="UP001595648"/>
    </source>
</evidence>
<dbReference type="PANTHER" id="PTHR23151:SF75">
    <property type="entry name" value="DIHYDROLIPOYLLYSINE-RESIDUE ACETYLTRANSFERASE COMPONENT 5 OF PYRUVATE DEHYDROGENASE COMPLEX, CHLOROPLASTIC"/>
    <property type="match status" value="1"/>
</dbReference>
<keyword evidence="5" id="KW-1185">Reference proteome</keyword>
<dbReference type="InterPro" id="IPR011053">
    <property type="entry name" value="Single_hybrid_motif"/>
</dbReference>
<dbReference type="Gene3D" id="2.40.50.100">
    <property type="match status" value="1"/>
</dbReference>
<dbReference type="CDD" id="cd06849">
    <property type="entry name" value="lipoyl_domain"/>
    <property type="match status" value="1"/>
</dbReference>
<protein>
    <submittedName>
        <fullName evidence="4">Biotin/lipoyl-containing protein</fullName>
    </submittedName>
</protein>
<dbReference type="PROSITE" id="PS50968">
    <property type="entry name" value="BIOTINYL_LIPOYL"/>
    <property type="match status" value="1"/>
</dbReference>
<accession>A0ABV7MGJ8</accession>
<feature type="domain" description="Lipoyl-binding" evidence="3">
    <location>
        <begin position="2"/>
        <end position="77"/>
    </location>
</feature>
<sequence length="331" mass="34301">MRREIIMPALGMAQKTGLIVAWHKAPGDAVKASDILLDVETDKSTMEVEAGHDGYVAALMAGAGDDVPVGSPIAIISSEKPDLGSTPAKAAPSPPATEKLAIPAAVPAVPAAKPPLEKRMLLAAADDGRILASPKIRRLAAERGIDLGRLVAHGMRQPFHAADLDALPPAPAITAPAMLSEIEAMIKPAGLAGMIRLLGEEGGTAGRAALWAAFAASSLRATADDHGQISIRVEQGSTSLHFHDPDQSPLSRLEATPEDGEISLALRDLTGTCVVSTRFAVEPAPVLTLTGDAGHMNLRLIFDASRLTPAAGTALVTGFAARLLDPLRQLL</sequence>
<evidence type="ECO:0000256" key="2">
    <source>
        <dbReference type="ARBA" id="ARBA00022823"/>
    </source>
</evidence>
<dbReference type="PANTHER" id="PTHR23151">
    <property type="entry name" value="DIHYDROLIPOAMIDE ACETYL/SUCCINYL-TRANSFERASE-RELATED"/>
    <property type="match status" value="1"/>
</dbReference>
<organism evidence="4 5">
    <name type="scientific">Mesorhizobium cantuariense</name>
    <dbReference type="NCBI Taxonomy" id="1300275"/>
    <lineage>
        <taxon>Bacteria</taxon>
        <taxon>Pseudomonadati</taxon>
        <taxon>Pseudomonadota</taxon>
        <taxon>Alphaproteobacteria</taxon>
        <taxon>Hyphomicrobiales</taxon>
        <taxon>Phyllobacteriaceae</taxon>
        <taxon>Mesorhizobium</taxon>
    </lineage>
</organism>
<dbReference type="EMBL" id="JBHRVD010000001">
    <property type="protein sequence ID" value="MFC3320988.1"/>
    <property type="molecule type" value="Genomic_DNA"/>
</dbReference>
<dbReference type="InterPro" id="IPR000089">
    <property type="entry name" value="Biotin_lipoyl"/>
</dbReference>
<evidence type="ECO:0000313" key="4">
    <source>
        <dbReference type="EMBL" id="MFC3320988.1"/>
    </source>
</evidence>
<comment type="cofactor">
    <cofactor evidence="1">
        <name>(R)-lipoate</name>
        <dbReference type="ChEBI" id="CHEBI:83088"/>
    </cofactor>
</comment>
<name>A0ABV7MGJ8_9HYPH</name>
<evidence type="ECO:0000259" key="3">
    <source>
        <dbReference type="PROSITE" id="PS50968"/>
    </source>
</evidence>
<dbReference type="Pfam" id="PF00364">
    <property type="entry name" value="Biotin_lipoyl"/>
    <property type="match status" value="1"/>
</dbReference>
<evidence type="ECO:0000256" key="1">
    <source>
        <dbReference type="ARBA" id="ARBA00001938"/>
    </source>
</evidence>
<dbReference type="InterPro" id="IPR003016">
    <property type="entry name" value="2-oxoA_DH_lipoyl-BS"/>
</dbReference>
<dbReference type="RefSeq" id="WP_378922631.1">
    <property type="nucleotide sequence ID" value="NZ_JBHRVD010000001.1"/>
</dbReference>
<dbReference type="SUPFAM" id="SSF51230">
    <property type="entry name" value="Single hybrid motif"/>
    <property type="match status" value="1"/>
</dbReference>
<proteinExistence type="predicted"/>
<dbReference type="InterPro" id="IPR045257">
    <property type="entry name" value="E2/Pdx1"/>
</dbReference>
<dbReference type="Proteomes" id="UP001595648">
    <property type="component" value="Unassembled WGS sequence"/>
</dbReference>
<dbReference type="Gene3D" id="4.10.320.10">
    <property type="entry name" value="E3-binding domain"/>
    <property type="match status" value="1"/>
</dbReference>
<comment type="caution">
    <text evidence="4">The sequence shown here is derived from an EMBL/GenBank/DDBJ whole genome shotgun (WGS) entry which is preliminary data.</text>
</comment>